<feature type="transmembrane region" description="Helical" evidence="5">
    <location>
        <begin position="136"/>
        <end position="153"/>
    </location>
</feature>
<reference evidence="8" key="1">
    <citation type="journal article" date="2019" name="Int. J. Syst. Evol. Microbiol.">
        <title>The Global Catalogue of Microorganisms (GCM) 10K type strain sequencing project: providing services to taxonomists for standard genome sequencing and annotation.</title>
        <authorList>
            <consortium name="The Broad Institute Genomics Platform"/>
            <consortium name="The Broad Institute Genome Sequencing Center for Infectious Disease"/>
            <person name="Wu L."/>
            <person name="Ma J."/>
        </authorList>
    </citation>
    <scope>NUCLEOTIDE SEQUENCE [LARGE SCALE GENOMIC DNA]</scope>
    <source>
        <strain evidence="8">KCTC 52277</strain>
    </source>
</reference>
<evidence type="ECO:0000256" key="4">
    <source>
        <dbReference type="ARBA" id="ARBA00023136"/>
    </source>
</evidence>
<evidence type="ECO:0000256" key="5">
    <source>
        <dbReference type="SAM" id="Phobius"/>
    </source>
</evidence>
<organism evidence="7 8">
    <name type="scientific">Shewanella submarina</name>
    <dbReference type="NCBI Taxonomy" id="2016376"/>
    <lineage>
        <taxon>Bacteria</taxon>
        <taxon>Pseudomonadati</taxon>
        <taxon>Pseudomonadota</taxon>
        <taxon>Gammaproteobacteria</taxon>
        <taxon>Alteromonadales</taxon>
        <taxon>Shewanellaceae</taxon>
        <taxon>Shewanella</taxon>
    </lineage>
</organism>
<evidence type="ECO:0000256" key="1">
    <source>
        <dbReference type="ARBA" id="ARBA00004141"/>
    </source>
</evidence>
<dbReference type="Gene3D" id="1.20.1540.10">
    <property type="entry name" value="Rhomboid-like"/>
    <property type="match status" value="1"/>
</dbReference>
<dbReference type="Proteomes" id="UP001595621">
    <property type="component" value="Unassembled WGS sequence"/>
</dbReference>
<dbReference type="InterPro" id="IPR022764">
    <property type="entry name" value="Peptidase_S54_rhomboid_dom"/>
</dbReference>
<feature type="transmembrane region" description="Helical" evidence="5">
    <location>
        <begin position="173"/>
        <end position="191"/>
    </location>
</feature>
<feature type="domain" description="Peptidase S54 rhomboid" evidence="6">
    <location>
        <begin position="45"/>
        <end position="186"/>
    </location>
</feature>
<dbReference type="NCBIfam" id="TIGR03902">
    <property type="entry name" value="rhom_GG_sort"/>
    <property type="match status" value="1"/>
</dbReference>
<dbReference type="InterPro" id="IPR035952">
    <property type="entry name" value="Rhomboid-like_sf"/>
</dbReference>
<comment type="caution">
    <text evidence="7">The sequence shown here is derived from an EMBL/GenBank/DDBJ whole genome shotgun (WGS) entry which is preliminary data.</text>
</comment>
<feature type="transmembrane region" description="Helical" evidence="5">
    <location>
        <begin position="111"/>
        <end position="131"/>
    </location>
</feature>
<name>A0ABV7GEE3_9GAMM</name>
<dbReference type="GO" id="GO:0016787">
    <property type="term" value="F:hydrolase activity"/>
    <property type="evidence" value="ECO:0007669"/>
    <property type="project" value="UniProtKB-KW"/>
</dbReference>
<evidence type="ECO:0000259" key="6">
    <source>
        <dbReference type="Pfam" id="PF01694"/>
    </source>
</evidence>
<dbReference type="PANTHER" id="PTHR43731:SF16">
    <property type="entry name" value="RHOMBOSORTASE"/>
    <property type="match status" value="1"/>
</dbReference>
<keyword evidence="8" id="KW-1185">Reference proteome</keyword>
<keyword evidence="4 5" id="KW-0472">Membrane</keyword>
<proteinExistence type="predicted"/>
<dbReference type="EC" id="3.4.21.-" evidence="7"/>
<dbReference type="InterPro" id="IPR050925">
    <property type="entry name" value="Rhomboid_protease_S54"/>
</dbReference>
<feature type="transmembrane region" description="Helical" evidence="5">
    <location>
        <begin position="84"/>
        <end position="105"/>
    </location>
</feature>
<keyword evidence="7" id="KW-0378">Hydrolase</keyword>
<gene>
    <name evidence="7" type="primary">rrtA</name>
    <name evidence="7" type="ORF">ACFOE0_17110</name>
</gene>
<evidence type="ECO:0000313" key="8">
    <source>
        <dbReference type="Proteomes" id="UP001595621"/>
    </source>
</evidence>
<sequence>MQQKLASWFNSPMGAALLLSLLCPLLYFLGLDNELAFRRSQIENGQWFRLITGNLLHTNHWHLLMNLAGLWVIISLFKWPFRLAGFSLLLLTLFAAEGLGLYWFVPSMMGYVGLSGVLHGLFAFGACNELLNGVRFGWVLIVGVIAKVSYEMASGGSTELASLIDAKVAVESHLVGMLAGIICALLWQWLCKRPGANH</sequence>
<evidence type="ECO:0000256" key="3">
    <source>
        <dbReference type="ARBA" id="ARBA00022989"/>
    </source>
</evidence>
<dbReference type="RefSeq" id="WP_248936364.1">
    <property type="nucleotide sequence ID" value="NZ_JAKILF010000004.1"/>
</dbReference>
<dbReference type="SUPFAM" id="SSF144091">
    <property type="entry name" value="Rhomboid-like"/>
    <property type="match status" value="1"/>
</dbReference>
<keyword evidence="3 5" id="KW-1133">Transmembrane helix</keyword>
<evidence type="ECO:0000256" key="2">
    <source>
        <dbReference type="ARBA" id="ARBA00022692"/>
    </source>
</evidence>
<comment type="subcellular location">
    <subcellularLocation>
        <location evidence="1">Membrane</location>
        <topology evidence="1">Multi-pass membrane protein</topology>
    </subcellularLocation>
</comment>
<feature type="transmembrane region" description="Helical" evidence="5">
    <location>
        <begin position="60"/>
        <end position="77"/>
    </location>
</feature>
<evidence type="ECO:0000313" key="7">
    <source>
        <dbReference type="EMBL" id="MFC3139879.1"/>
    </source>
</evidence>
<keyword evidence="2 5" id="KW-0812">Transmembrane</keyword>
<accession>A0ABV7GEE3</accession>
<dbReference type="PANTHER" id="PTHR43731">
    <property type="entry name" value="RHOMBOID PROTEASE"/>
    <property type="match status" value="1"/>
</dbReference>
<protein>
    <submittedName>
        <fullName evidence="7">Rhombosortase</fullName>
        <ecNumber evidence="7">3.4.21.-</ecNumber>
    </submittedName>
</protein>
<dbReference type="EMBL" id="JBHRTD010000017">
    <property type="protein sequence ID" value="MFC3139879.1"/>
    <property type="molecule type" value="Genomic_DNA"/>
</dbReference>
<dbReference type="InterPro" id="IPR023826">
    <property type="entry name" value="Rhom-like_SP_proteobac"/>
</dbReference>
<dbReference type="Pfam" id="PF01694">
    <property type="entry name" value="Rhomboid"/>
    <property type="match status" value="1"/>
</dbReference>